<gene>
    <name evidence="6" type="ORF">F0L74_29840</name>
</gene>
<evidence type="ECO:0000259" key="5">
    <source>
        <dbReference type="PROSITE" id="PS51063"/>
    </source>
</evidence>
<dbReference type="EMBL" id="VUOC01000004">
    <property type="protein sequence ID" value="KAA2240360.1"/>
    <property type="molecule type" value="Genomic_DNA"/>
</dbReference>
<dbReference type="RefSeq" id="WP_149841538.1">
    <property type="nucleotide sequence ID" value="NZ_VUOC01000004.1"/>
</dbReference>
<dbReference type="PANTHER" id="PTHR24567">
    <property type="entry name" value="CRP FAMILY TRANSCRIPTIONAL REGULATORY PROTEIN"/>
    <property type="match status" value="1"/>
</dbReference>
<comment type="caution">
    <text evidence="6">The sequence shown here is derived from an EMBL/GenBank/DDBJ whole genome shotgun (WGS) entry which is preliminary data.</text>
</comment>
<evidence type="ECO:0000256" key="3">
    <source>
        <dbReference type="ARBA" id="ARBA00023163"/>
    </source>
</evidence>
<evidence type="ECO:0000256" key="2">
    <source>
        <dbReference type="ARBA" id="ARBA00023125"/>
    </source>
</evidence>
<name>A0A5B2VNV2_9BACT</name>
<protein>
    <submittedName>
        <fullName evidence="6">Crp/Fnr family transcriptional regulator</fullName>
    </submittedName>
</protein>
<dbReference type="Gene3D" id="2.60.120.10">
    <property type="entry name" value="Jelly Rolls"/>
    <property type="match status" value="1"/>
</dbReference>
<dbReference type="PANTHER" id="PTHR24567:SF28">
    <property type="entry name" value="LISTERIOLYSIN REGULATORY PROTEIN"/>
    <property type="match status" value="1"/>
</dbReference>
<keyword evidence="2" id="KW-0238">DNA-binding</keyword>
<keyword evidence="7" id="KW-1185">Reference proteome</keyword>
<dbReference type="Pfam" id="PF00027">
    <property type="entry name" value="cNMP_binding"/>
    <property type="match status" value="1"/>
</dbReference>
<dbReference type="Gene3D" id="1.10.10.10">
    <property type="entry name" value="Winged helix-like DNA-binding domain superfamily/Winged helix DNA-binding domain"/>
    <property type="match status" value="1"/>
</dbReference>
<dbReference type="InterPro" id="IPR036390">
    <property type="entry name" value="WH_DNA-bd_sf"/>
</dbReference>
<dbReference type="SMART" id="SM00419">
    <property type="entry name" value="HTH_CRP"/>
    <property type="match status" value="1"/>
</dbReference>
<dbReference type="GO" id="GO:0005829">
    <property type="term" value="C:cytosol"/>
    <property type="evidence" value="ECO:0007669"/>
    <property type="project" value="TreeGrafter"/>
</dbReference>
<dbReference type="InterPro" id="IPR036388">
    <property type="entry name" value="WH-like_DNA-bd_sf"/>
</dbReference>
<reference evidence="6 7" key="2">
    <citation type="submission" date="2019-09" db="EMBL/GenBank/DDBJ databases">
        <authorList>
            <person name="Jin C."/>
        </authorList>
    </citation>
    <scope>NUCLEOTIDE SEQUENCE [LARGE SCALE GENOMIC DNA]</scope>
    <source>
        <strain evidence="6 7">BN140078</strain>
    </source>
</reference>
<sequence>MKKDKPGCDLQTCMLCRLCLKEWTPAIDTHRKQLSFKKGAMLFREGDPVTGIYFVYSGSVKVHKHWGNDKELIVRFAQKGDIVGHRGMGREMVYPISATALEPVTVCYVDLTFFQTSLQVNHGFLYELMLFYAQELQESEMNMRNLAHMSVKGRIARALLQLQDKFGINANGALQLQLTRQDLAGYTGATYETVFRVMSEFVKEGLITVTAKEIAVTNVSGLLRLVKEAEL</sequence>
<dbReference type="Pfam" id="PF13545">
    <property type="entry name" value="HTH_Crp_2"/>
    <property type="match status" value="1"/>
</dbReference>
<evidence type="ECO:0000313" key="6">
    <source>
        <dbReference type="EMBL" id="KAA2240360.1"/>
    </source>
</evidence>
<dbReference type="InterPro" id="IPR000595">
    <property type="entry name" value="cNMP-bd_dom"/>
</dbReference>
<feature type="domain" description="Cyclic nucleotide-binding" evidence="4">
    <location>
        <begin position="36"/>
        <end position="118"/>
    </location>
</feature>
<proteinExistence type="predicted"/>
<dbReference type="Proteomes" id="UP000324611">
    <property type="component" value="Unassembled WGS sequence"/>
</dbReference>
<keyword evidence="1" id="KW-0805">Transcription regulation</keyword>
<keyword evidence="3" id="KW-0804">Transcription</keyword>
<dbReference type="InterPro" id="IPR050397">
    <property type="entry name" value="Env_Response_Regulators"/>
</dbReference>
<evidence type="ECO:0000259" key="4">
    <source>
        <dbReference type="PROSITE" id="PS50042"/>
    </source>
</evidence>
<dbReference type="InterPro" id="IPR014710">
    <property type="entry name" value="RmlC-like_jellyroll"/>
</dbReference>
<accession>A0A5B2VNV2</accession>
<dbReference type="CDD" id="cd00038">
    <property type="entry name" value="CAP_ED"/>
    <property type="match status" value="1"/>
</dbReference>
<feature type="domain" description="HTH crp-type" evidence="5">
    <location>
        <begin position="149"/>
        <end position="220"/>
    </location>
</feature>
<dbReference type="CDD" id="cd00092">
    <property type="entry name" value="HTH_CRP"/>
    <property type="match status" value="1"/>
</dbReference>
<dbReference type="SUPFAM" id="SSF46785">
    <property type="entry name" value="Winged helix' DNA-binding domain"/>
    <property type="match status" value="1"/>
</dbReference>
<dbReference type="InterPro" id="IPR018490">
    <property type="entry name" value="cNMP-bd_dom_sf"/>
</dbReference>
<dbReference type="GO" id="GO:0003700">
    <property type="term" value="F:DNA-binding transcription factor activity"/>
    <property type="evidence" value="ECO:0007669"/>
    <property type="project" value="TreeGrafter"/>
</dbReference>
<dbReference type="AlphaFoldDB" id="A0A5B2VNV2"/>
<evidence type="ECO:0000313" key="7">
    <source>
        <dbReference type="Proteomes" id="UP000324611"/>
    </source>
</evidence>
<dbReference type="PRINTS" id="PR00034">
    <property type="entry name" value="HTHCRP"/>
</dbReference>
<organism evidence="6 7">
    <name type="scientific">Chitinophaga agrisoli</name>
    <dbReference type="NCBI Taxonomy" id="2607653"/>
    <lineage>
        <taxon>Bacteria</taxon>
        <taxon>Pseudomonadati</taxon>
        <taxon>Bacteroidota</taxon>
        <taxon>Chitinophagia</taxon>
        <taxon>Chitinophagales</taxon>
        <taxon>Chitinophagaceae</taxon>
        <taxon>Chitinophaga</taxon>
    </lineage>
</organism>
<dbReference type="GO" id="GO:0003677">
    <property type="term" value="F:DNA binding"/>
    <property type="evidence" value="ECO:0007669"/>
    <property type="project" value="UniProtKB-KW"/>
</dbReference>
<evidence type="ECO:0000256" key="1">
    <source>
        <dbReference type="ARBA" id="ARBA00023015"/>
    </source>
</evidence>
<dbReference type="SUPFAM" id="SSF51206">
    <property type="entry name" value="cAMP-binding domain-like"/>
    <property type="match status" value="1"/>
</dbReference>
<reference evidence="6 7" key="1">
    <citation type="submission" date="2019-09" db="EMBL/GenBank/DDBJ databases">
        <title>Chitinophaga ginsengihumi sp. nov., isolated from soil of ginseng rhizosphere.</title>
        <authorList>
            <person name="Lee J."/>
        </authorList>
    </citation>
    <scope>NUCLEOTIDE SEQUENCE [LARGE SCALE GENOMIC DNA]</scope>
    <source>
        <strain evidence="6 7">BN140078</strain>
    </source>
</reference>
<dbReference type="SMART" id="SM00100">
    <property type="entry name" value="cNMP"/>
    <property type="match status" value="1"/>
</dbReference>
<dbReference type="PROSITE" id="PS50042">
    <property type="entry name" value="CNMP_BINDING_3"/>
    <property type="match status" value="1"/>
</dbReference>
<dbReference type="PROSITE" id="PS51063">
    <property type="entry name" value="HTH_CRP_2"/>
    <property type="match status" value="1"/>
</dbReference>
<dbReference type="InterPro" id="IPR012318">
    <property type="entry name" value="HTH_CRP"/>
</dbReference>